<dbReference type="Proteomes" id="UP000236333">
    <property type="component" value="Unassembled WGS sequence"/>
</dbReference>
<keyword evidence="4" id="KW-1185">Reference proteome</keyword>
<dbReference type="AlphaFoldDB" id="A0A2J7ZR51"/>
<proteinExistence type="predicted"/>
<sequence length="199" mass="22030">MAPQQQLRVPVGSLLLLLLALLLAPASVCGKMGAWRKARATRYGPEDWWSIHEGSCGYGYLDKGAATGWEVAAMADSCDDYSGSCGRCYEVRCDGRDFHDAYGESLDRSDVCRDPEASVVVMATDSCPCHYPGNAYSNKRWCCGDMYHMDLSIWTFEKLADNKWGVIGLQARPVPCDYKPQKEAAAPHDSTPMVYARVR</sequence>
<dbReference type="PROSITE" id="PS50842">
    <property type="entry name" value="EXPANSIN_EG45"/>
    <property type="match status" value="1"/>
</dbReference>
<evidence type="ECO:0000259" key="2">
    <source>
        <dbReference type="PROSITE" id="PS50842"/>
    </source>
</evidence>
<dbReference type="Gene3D" id="2.40.40.10">
    <property type="entry name" value="RlpA-like domain"/>
    <property type="match status" value="1"/>
</dbReference>
<dbReference type="EMBL" id="PGGS01000604">
    <property type="protein sequence ID" value="PNH02742.1"/>
    <property type="molecule type" value="Genomic_DNA"/>
</dbReference>
<organism evidence="3 4">
    <name type="scientific">Tetrabaena socialis</name>
    <dbReference type="NCBI Taxonomy" id="47790"/>
    <lineage>
        <taxon>Eukaryota</taxon>
        <taxon>Viridiplantae</taxon>
        <taxon>Chlorophyta</taxon>
        <taxon>core chlorophytes</taxon>
        <taxon>Chlorophyceae</taxon>
        <taxon>CS clade</taxon>
        <taxon>Chlamydomonadales</taxon>
        <taxon>Tetrabaenaceae</taxon>
        <taxon>Tetrabaena</taxon>
    </lineage>
</organism>
<feature type="domain" description="Expansin-like EG45" evidence="2">
    <location>
        <begin position="53"/>
        <end position="181"/>
    </location>
</feature>
<reference evidence="3 4" key="1">
    <citation type="journal article" date="2017" name="Mol. Biol. Evol.">
        <title>The 4-celled Tetrabaena socialis nuclear genome reveals the essential components for genetic control of cell number at the origin of multicellularity in the volvocine lineage.</title>
        <authorList>
            <person name="Featherston J."/>
            <person name="Arakaki Y."/>
            <person name="Hanschen E.R."/>
            <person name="Ferris P.J."/>
            <person name="Michod R.E."/>
            <person name="Olson B.J.S.C."/>
            <person name="Nozaki H."/>
            <person name="Durand P.M."/>
        </authorList>
    </citation>
    <scope>NUCLEOTIDE SEQUENCE [LARGE SCALE GENOMIC DNA]</scope>
    <source>
        <strain evidence="3 4">NIES-571</strain>
    </source>
</reference>
<dbReference type="InterPro" id="IPR036908">
    <property type="entry name" value="RlpA-like_sf"/>
</dbReference>
<dbReference type="InterPro" id="IPR007112">
    <property type="entry name" value="Expansin/allergen_DPBB_dom"/>
</dbReference>
<evidence type="ECO:0000313" key="4">
    <source>
        <dbReference type="Proteomes" id="UP000236333"/>
    </source>
</evidence>
<dbReference type="OrthoDB" id="5823761at2759"/>
<dbReference type="PANTHER" id="PTHR31867">
    <property type="entry name" value="EXPANSIN-A15"/>
    <property type="match status" value="1"/>
</dbReference>
<evidence type="ECO:0000313" key="3">
    <source>
        <dbReference type="EMBL" id="PNH02742.1"/>
    </source>
</evidence>
<feature type="chain" id="PRO_5014354966" evidence="1">
    <location>
        <begin position="31"/>
        <end position="199"/>
    </location>
</feature>
<dbReference type="InterPro" id="IPR002963">
    <property type="entry name" value="Expansin"/>
</dbReference>
<dbReference type="CDD" id="cd22271">
    <property type="entry name" value="DPBB_EXP_N-like"/>
    <property type="match status" value="1"/>
</dbReference>
<feature type="signal peptide" evidence="1">
    <location>
        <begin position="1"/>
        <end position="30"/>
    </location>
</feature>
<comment type="caution">
    <text evidence="3">The sequence shown here is derived from an EMBL/GenBank/DDBJ whole genome shotgun (WGS) entry which is preliminary data.</text>
</comment>
<dbReference type="InterPro" id="IPR009009">
    <property type="entry name" value="RlpA-like_DPBB"/>
</dbReference>
<dbReference type="SMART" id="SM00837">
    <property type="entry name" value="DPBB_1"/>
    <property type="match status" value="1"/>
</dbReference>
<dbReference type="Pfam" id="PF03330">
    <property type="entry name" value="DPBB_1"/>
    <property type="match status" value="1"/>
</dbReference>
<gene>
    <name evidence="3" type="ORF">TSOC_011248</name>
</gene>
<protein>
    <submittedName>
        <fullName evidence="3">Expansin-A15</fullName>
    </submittedName>
</protein>
<accession>A0A2J7ZR51</accession>
<keyword evidence="1" id="KW-0732">Signal</keyword>
<evidence type="ECO:0000256" key="1">
    <source>
        <dbReference type="SAM" id="SignalP"/>
    </source>
</evidence>
<dbReference type="SUPFAM" id="SSF50685">
    <property type="entry name" value="Barwin-like endoglucanases"/>
    <property type="match status" value="1"/>
</dbReference>
<dbReference type="GO" id="GO:0009664">
    <property type="term" value="P:plant-type cell wall organization"/>
    <property type="evidence" value="ECO:0007669"/>
    <property type="project" value="InterPro"/>
</dbReference>
<name>A0A2J7ZR51_9CHLO</name>